<dbReference type="EMBL" id="MGJA01000012">
    <property type="protein sequence ID" value="OGM97478.1"/>
    <property type="molecule type" value="Genomic_DNA"/>
</dbReference>
<dbReference type="AlphaFoldDB" id="A0A1F8EBG8"/>
<organism evidence="1 2">
    <name type="scientific">Candidatus Yanofskybacteria bacterium RIFCSPHIGHO2_01_FULL_41_21</name>
    <dbReference type="NCBI Taxonomy" id="1802660"/>
    <lineage>
        <taxon>Bacteria</taxon>
        <taxon>Candidatus Yanofskyibacteriota</taxon>
    </lineage>
</organism>
<proteinExistence type="predicted"/>
<evidence type="ECO:0000313" key="2">
    <source>
        <dbReference type="Proteomes" id="UP000178520"/>
    </source>
</evidence>
<protein>
    <submittedName>
        <fullName evidence="1">Uncharacterized protein</fullName>
    </submittedName>
</protein>
<sequence length="116" mass="13671">MSHEMPDNSTEKKEEVPTKLKEVFAWHERQNSIFKLEVTAEEIQLFNELLNGDSSPAELNAKKTMLLDNEFYEEWENAVGPRKEELDILNTELWRKQAVYQAAYEAKKEKLKQNNI</sequence>
<accession>A0A1F8EBG8</accession>
<dbReference type="STRING" id="1802660.A2735_01970"/>
<reference evidence="1 2" key="1">
    <citation type="journal article" date="2016" name="Nat. Commun.">
        <title>Thousands of microbial genomes shed light on interconnected biogeochemical processes in an aquifer system.</title>
        <authorList>
            <person name="Anantharaman K."/>
            <person name="Brown C.T."/>
            <person name="Hug L.A."/>
            <person name="Sharon I."/>
            <person name="Castelle C.J."/>
            <person name="Probst A.J."/>
            <person name="Thomas B.C."/>
            <person name="Singh A."/>
            <person name="Wilkins M.J."/>
            <person name="Karaoz U."/>
            <person name="Brodie E.L."/>
            <person name="Williams K.H."/>
            <person name="Hubbard S.S."/>
            <person name="Banfield J.F."/>
        </authorList>
    </citation>
    <scope>NUCLEOTIDE SEQUENCE [LARGE SCALE GENOMIC DNA]</scope>
</reference>
<comment type="caution">
    <text evidence="1">The sequence shown here is derived from an EMBL/GenBank/DDBJ whole genome shotgun (WGS) entry which is preliminary data.</text>
</comment>
<evidence type="ECO:0000313" key="1">
    <source>
        <dbReference type="EMBL" id="OGM97478.1"/>
    </source>
</evidence>
<gene>
    <name evidence="1" type="ORF">A2735_01970</name>
</gene>
<dbReference type="Proteomes" id="UP000178520">
    <property type="component" value="Unassembled WGS sequence"/>
</dbReference>
<name>A0A1F8EBG8_9BACT</name>